<evidence type="ECO:0000256" key="7">
    <source>
        <dbReference type="SAM" id="Phobius"/>
    </source>
</evidence>
<keyword evidence="2" id="KW-0813">Transport</keyword>
<dbReference type="InterPro" id="IPR011701">
    <property type="entry name" value="MFS"/>
</dbReference>
<feature type="transmembrane region" description="Helical" evidence="7">
    <location>
        <begin position="161"/>
        <end position="182"/>
    </location>
</feature>
<evidence type="ECO:0000256" key="5">
    <source>
        <dbReference type="ARBA" id="ARBA00022989"/>
    </source>
</evidence>
<feature type="transmembrane region" description="Helical" evidence="7">
    <location>
        <begin position="265"/>
        <end position="288"/>
    </location>
</feature>
<evidence type="ECO:0000256" key="4">
    <source>
        <dbReference type="ARBA" id="ARBA00022692"/>
    </source>
</evidence>
<dbReference type="Proteomes" id="UP000236728">
    <property type="component" value="Unassembled WGS sequence"/>
</dbReference>
<feature type="transmembrane region" description="Helical" evidence="7">
    <location>
        <begin position="225"/>
        <end position="244"/>
    </location>
</feature>
<reference evidence="9 10" key="1">
    <citation type="submission" date="2016-10" db="EMBL/GenBank/DDBJ databases">
        <authorList>
            <person name="de Groot N.N."/>
        </authorList>
    </citation>
    <scope>NUCLEOTIDE SEQUENCE [LARGE SCALE GENOMIC DNA]</scope>
    <source>
        <strain evidence="9 10">DSM 22489</strain>
    </source>
</reference>
<dbReference type="PANTHER" id="PTHR42718">
    <property type="entry name" value="MAJOR FACILITATOR SUPERFAMILY MULTIDRUG TRANSPORTER MFSC"/>
    <property type="match status" value="1"/>
</dbReference>
<keyword evidence="10" id="KW-1185">Reference proteome</keyword>
<organism evidence="9 10">
    <name type="scientific">Bryocella elongata</name>
    <dbReference type="NCBI Taxonomy" id="863522"/>
    <lineage>
        <taxon>Bacteria</taxon>
        <taxon>Pseudomonadati</taxon>
        <taxon>Acidobacteriota</taxon>
        <taxon>Terriglobia</taxon>
        <taxon>Terriglobales</taxon>
        <taxon>Acidobacteriaceae</taxon>
        <taxon>Bryocella</taxon>
    </lineage>
</organism>
<gene>
    <name evidence="9" type="ORF">SAMN05421819_2105</name>
</gene>
<dbReference type="PANTHER" id="PTHR42718:SF46">
    <property type="entry name" value="BLR6921 PROTEIN"/>
    <property type="match status" value="1"/>
</dbReference>
<dbReference type="SUPFAM" id="SSF103473">
    <property type="entry name" value="MFS general substrate transporter"/>
    <property type="match status" value="1"/>
</dbReference>
<keyword evidence="5 7" id="KW-1133">Transmembrane helix</keyword>
<evidence type="ECO:0000256" key="2">
    <source>
        <dbReference type="ARBA" id="ARBA00022448"/>
    </source>
</evidence>
<dbReference type="AlphaFoldDB" id="A0A1H5Y3R8"/>
<accession>A0A1H5Y3R8</accession>
<dbReference type="GO" id="GO:0022857">
    <property type="term" value="F:transmembrane transporter activity"/>
    <property type="evidence" value="ECO:0007669"/>
    <property type="project" value="InterPro"/>
</dbReference>
<proteinExistence type="predicted"/>
<dbReference type="InterPro" id="IPR036259">
    <property type="entry name" value="MFS_trans_sf"/>
</dbReference>
<feature type="transmembrane region" description="Helical" evidence="7">
    <location>
        <begin position="194"/>
        <end position="213"/>
    </location>
</feature>
<feature type="transmembrane region" description="Helical" evidence="7">
    <location>
        <begin position="74"/>
        <end position="94"/>
    </location>
</feature>
<evidence type="ECO:0000313" key="9">
    <source>
        <dbReference type="EMBL" id="SEG18583.1"/>
    </source>
</evidence>
<dbReference type="Gene3D" id="1.20.1720.10">
    <property type="entry name" value="Multidrug resistance protein D"/>
    <property type="match status" value="1"/>
</dbReference>
<feature type="transmembrane region" description="Helical" evidence="7">
    <location>
        <begin position="100"/>
        <end position="124"/>
    </location>
</feature>
<dbReference type="Gene3D" id="1.20.1250.20">
    <property type="entry name" value="MFS general substrate transporter like domains"/>
    <property type="match status" value="1"/>
</dbReference>
<evidence type="ECO:0000259" key="8">
    <source>
        <dbReference type="PROSITE" id="PS50850"/>
    </source>
</evidence>
<sequence>MSKNLQTRLTFLVAGTFFMELLDGTVIATALPQMSRTFHVTAVHMNIGITAYLLTLAIFIPISGWFSDRLGPRTTFASAIAIFTLASLLCGLSNSLPVFVMMRVLQGIGGAMMVPVGRLVVLRVTPKEKLTETMTFMQWPGLIALVLGPPVGGFITTFTNWRWIFFLNIPLGVIALVLALRWVESTREDEIHPFDWYTFVLGGAASTGLVYAMESLGAGNDNARLAYTVLALSFLCGIAAVLIAKRRPEVSLIDLVSMQRRSFAQGIYGAAAYRAAVSVLPFLLPLMFQLAFGLSAFRSGGYLLALFAGDLSMKFFVVRVLSRWGFRSTMIVDGLLAAGTLASIALLTPHTPVPLLLVMLFLHGACRSLQFTCINTLAYSEIPPAQMNRANSFLSTIQQLSTGLGVPLGAISVRLVARAHGDPIAMPALRDFHWAILVAAVFALGPVINSFFLAPDAGAAASGHRLHLELDTETV</sequence>
<feature type="transmembrane region" description="Helical" evidence="7">
    <location>
        <begin position="432"/>
        <end position="454"/>
    </location>
</feature>
<feature type="transmembrane region" description="Helical" evidence="7">
    <location>
        <begin position="38"/>
        <end position="62"/>
    </location>
</feature>
<dbReference type="PROSITE" id="PS50850">
    <property type="entry name" value="MFS"/>
    <property type="match status" value="1"/>
</dbReference>
<keyword evidence="6 7" id="KW-0472">Membrane</keyword>
<protein>
    <submittedName>
        <fullName evidence="9">Drug resistance transporter, EmrB/QacA subfamily</fullName>
    </submittedName>
</protein>
<dbReference type="OrthoDB" id="9812221at2"/>
<dbReference type="GO" id="GO:0005886">
    <property type="term" value="C:plasma membrane"/>
    <property type="evidence" value="ECO:0007669"/>
    <property type="project" value="UniProtKB-SubCell"/>
</dbReference>
<evidence type="ECO:0000256" key="1">
    <source>
        <dbReference type="ARBA" id="ARBA00004651"/>
    </source>
</evidence>
<name>A0A1H5Y3R8_9BACT</name>
<dbReference type="Pfam" id="PF07690">
    <property type="entry name" value="MFS_1"/>
    <property type="match status" value="1"/>
</dbReference>
<keyword evidence="3" id="KW-1003">Cell membrane</keyword>
<evidence type="ECO:0000313" key="10">
    <source>
        <dbReference type="Proteomes" id="UP000236728"/>
    </source>
</evidence>
<feature type="domain" description="Major facilitator superfamily (MFS) profile" evidence="8">
    <location>
        <begin position="9"/>
        <end position="458"/>
    </location>
</feature>
<comment type="subcellular location">
    <subcellularLocation>
        <location evidence="1">Cell membrane</location>
        <topology evidence="1">Multi-pass membrane protein</topology>
    </subcellularLocation>
</comment>
<evidence type="ECO:0000256" key="3">
    <source>
        <dbReference type="ARBA" id="ARBA00022475"/>
    </source>
</evidence>
<feature type="transmembrane region" description="Helical" evidence="7">
    <location>
        <begin position="330"/>
        <end position="349"/>
    </location>
</feature>
<feature type="transmembrane region" description="Helical" evidence="7">
    <location>
        <begin position="300"/>
        <end position="318"/>
    </location>
</feature>
<feature type="transmembrane region" description="Helical" evidence="7">
    <location>
        <begin position="136"/>
        <end position="155"/>
    </location>
</feature>
<dbReference type="EMBL" id="FNVA01000003">
    <property type="protein sequence ID" value="SEG18583.1"/>
    <property type="molecule type" value="Genomic_DNA"/>
</dbReference>
<dbReference type="InterPro" id="IPR020846">
    <property type="entry name" value="MFS_dom"/>
</dbReference>
<evidence type="ECO:0000256" key="6">
    <source>
        <dbReference type="ARBA" id="ARBA00023136"/>
    </source>
</evidence>
<keyword evidence="4 7" id="KW-0812">Transmembrane</keyword>
<dbReference type="RefSeq" id="WP_103933002.1">
    <property type="nucleotide sequence ID" value="NZ_FNVA01000003.1"/>
</dbReference>